<feature type="signal peptide" evidence="8">
    <location>
        <begin position="1"/>
        <end position="27"/>
    </location>
</feature>
<evidence type="ECO:0000256" key="4">
    <source>
        <dbReference type="ARBA" id="ARBA00022840"/>
    </source>
</evidence>
<dbReference type="Gene3D" id="3.40.50.300">
    <property type="entry name" value="P-loop containing nucleotide triphosphate hydrolases"/>
    <property type="match status" value="1"/>
</dbReference>
<reference evidence="11 12" key="1">
    <citation type="submission" date="2019-07" db="EMBL/GenBank/DDBJ databases">
        <title>Genomic Encyclopedia of Type Strains, Phase III (KMG-III): the genomes of soil and plant-associated and newly described type strains.</title>
        <authorList>
            <person name="Whitman W."/>
        </authorList>
    </citation>
    <scope>NUCLEOTIDE SEQUENCE [LARGE SCALE GENOMIC DNA]</scope>
    <source>
        <strain evidence="11 12">BL24</strain>
    </source>
</reference>
<evidence type="ECO:0000256" key="2">
    <source>
        <dbReference type="ARBA" id="ARBA00022692"/>
    </source>
</evidence>
<feature type="chain" id="PRO_5038778591" evidence="8">
    <location>
        <begin position="28"/>
        <end position="1037"/>
    </location>
</feature>
<feature type="transmembrane region" description="Helical" evidence="7">
    <location>
        <begin position="545"/>
        <end position="563"/>
    </location>
</feature>
<dbReference type="InterPro" id="IPR036640">
    <property type="entry name" value="ABC1_TM_sf"/>
</dbReference>
<dbReference type="GO" id="GO:0005886">
    <property type="term" value="C:plasma membrane"/>
    <property type="evidence" value="ECO:0007669"/>
    <property type="project" value="UniProtKB-SubCell"/>
</dbReference>
<name>A0A5S5CE20_9BACL</name>
<evidence type="ECO:0000313" key="12">
    <source>
        <dbReference type="Proteomes" id="UP000323257"/>
    </source>
</evidence>
<evidence type="ECO:0000256" key="3">
    <source>
        <dbReference type="ARBA" id="ARBA00022741"/>
    </source>
</evidence>
<dbReference type="Gene3D" id="1.20.1560.10">
    <property type="entry name" value="ABC transporter type 1, transmembrane domain"/>
    <property type="match status" value="1"/>
</dbReference>
<dbReference type="AlphaFoldDB" id="A0A5S5CE20"/>
<dbReference type="SUPFAM" id="SSF52540">
    <property type="entry name" value="P-loop containing nucleoside triphosphate hydrolases"/>
    <property type="match status" value="1"/>
</dbReference>
<dbReference type="SUPFAM" id="SSF56601">
    <property type="entry name" value="beta-lactamase/transpeptidase-like"/>
    <property type="match status" value="1"/>
</dbReference>
<feature type="transmembrane region" description="Helical" evidence="7">
    <location>
        <begin position="616"/>
        <end position="639"/>
    </location>
</feature>
<organism evidence="11 12">
    <name type="scientific">Paenibacillus methanolicus</name>
    <dbReference type="NCBI Taxonomy" id="582686"/>
    <lineage>
        <taxon>Bacteria</taxon>
        <taxon>Bacillati</taxon>
        <taxon>Bacillota</taxon>
        <taxon>Bacilli</taxon>
        <taxon>Bacillales</taxon>
        <taxon>Paenibacillaceae</taxon>
        <taxon>Paenibacillus</taxon>
    </lineage>
</organism>
<feature type="transmembrane region" description="Helical" evidence="7">
    <location>
        <begin position="504"/>
        <end position="525"/>
    </location>
</feature>
<feature type="domain" description="ABC transmembrane type-1" evidence="10">
    <location>
        <begin position="505"/>
        <end position="786"/>
    </location>
</feature>
<dbReference type="InterPro" id="IPR003593">
    <property type="entry name" value="AAA+_ATPase"/>
</dbReference>
<dbReference type="InterPro" id="IPR027417">
    <property type="entry name" value="P-loop_NTPase"/>
</dbReference>
<dbReference type="RefSeq" id="WP_148929122.1">
    <property type="nucleotide sequence ID" value="NZ_VNHS01000003.1"/>
</dbReference>
<dbReference type="GO" id="GO:1904680">
    <property type="term" value="F:peptide transmembrane transporter activity"/>
    <property type="evidence" value="ECO:0007669"/>
    <property type="project" value="InterPro"/>
</dbReference>
<dbReference type="PANTHER" id="PTHR46825:SF11">
    <property type="entry name" value="PENICILLIN-BINDING PROTEIN 4"/>
    <property type="match status" value="1"/>
</dbReference>
<comment type="caution">
    <text evidence="11">The sequence shown here is derived from an EMBL/GenBank/DDBJ whole genome shotgun (WGS) entry which is preliminary data.</text>
</comment>
<dbReference type="InterPro" id="IPR003439">
    <property type="entry name" value="ABC_transporter-like_ATP-bd"/>
</dbReference>
<protein>
    <submittedName>
        <fullName evidence="11">Cyclic peptide transporter</fullName>
    </submittedName>
</protein>
<dbReference type="OrthoDB" id="846150at2"/>
<dbReference type="InterPro" id="IPR012338">
    <property type="entry name" value="Beta-lactam/transpept-like"/>
</dbReference>
<evidence type="ECO:0000256" key="8">
    <source>
        <dbReference type="SAM" id="SignalP"/>
    </source>
</evidence>
<feature type="transmembrane region" description="Helical" evidence="7">
    <location>
        <begin position="390"/>
        <end position="414"/>
    </location>
</feature>
<feature type="transmembrane region" description="Helical" evidence="7">
    <location>
        <begin position="726"/>
        <end position="751"/>
    </location>
</feature>
<comment type="subcellular location">
    <subcellularLocation>
        <location evidence="1">Cell membrane</location>
        <topology evidence="1">Multi-pass membrane protein</topology>
    </subcellularLocation>
</comment>
<dbReference type="GO" id="GO:0015833">
    <property type="term" value="P:peptide transport"/>
    <property type="evidence" value="ECO:0007669"/>
    <property type="project" value="InterPro"/>
</dbReference>
<keyword evidence="8" id="KW-0732">Signal</keyword>
<evidence type="ECO:0000256" key="7">
    <source>
        <dbReference type="SAM" id="Phobius"/>
    </source>
</evidence>
<evidence type="ECO:0000256" key="6">
    <source>
        <dbReference type="ARBA" id="ARBA00023136"/>
    </source>
</evidence>
<keyword evidence="12" id="KW-1185">Reference proteome</keyword>
<dbReference type="GO" id="GO:0140359">
    <property type="term" value="F:ABC-type transporter activity"/>
    <property type="evidence" value="ECO:0007669"/>
    <property type="project" value="InterPro"/>
</dbReference>
<dbReference type="EMBL" id="VNHS01000003">
    <property type="protein sequence ID" value="TYP76742.1"/>
    <property type="molecule type" value="Genomic_DNA"/>
</dbReference>
<dbReference type="NCBIfam" id="TIGR01194">
    <property type="entry name" value="cyc_pep_trnsptr"/>
    <property type="match status" value="1"/>
</dbReference>
<evidence type="ECO:0000313" key="11">
    <source>
        <dbReference type="EMBL" id="TYP76742.1"/>
    </source>
</evidence>
<keyword evidence="2 7" id="KW-0812">Transmembrane</keyword>
<accession>A0A5S5CE20</accession>
<evidence type="ECO:0000256" key="1">
    <source>
        <dbReference type="ARBA" id="ARBA00004651"/>
    </source>
</evidence>
<dbReference type="InterPro" id="IPR001466">
    <property type="entry name" value="Beta-lactam-related"/>
</dbReference>
<dbReference type="PANTHER" id="PTHR46825">
    <property type="entry name" value="D-ALANYL-D-ALANINE-CARBOXYPEPTIDASE/ENDOPEPTIDASE AMPH"/>
    <property type="match status" value="1"/>
</dbReference>
<dbReference type="GO" id="GO:0005524">
    <property type="term" value="F:ATP binding"/>
    <property type="evidence" value="ECO:0007669"/>
    <property type="project" value="UniProtKB-KW"/>
</dbReference>
<dbReference type="PROSITE" id="PS50893">
    <property type="entry name" value="ABC_TRANSPORTER_2"/>
    <property type="match status" value="1"/>
</dbReference>
<gene>
    <name evidence="11" type="ORF">BCM02_103406</name>
</gene>
<keyword evidence="4" id="KW-0067">ATP-binding</keyword>
<dbReference type="Proteomes" id="UP000323257">
    <property type="component" value="Unassembled WGS sequence"/>
</dbReference>
<dbReference type="Pfam" id="PF00144">
    <property type="entry name" value="Beta-lactamase"/>
    <property type="match status" value="1"/>
</dbReference>
<keyword evidence="6 7" id="KW-0472">Membrane</keyword>
<evidence type="ECO:0000259" key="10">
    <source>
        <dbReference type="PROSITE" id="PS50929"/>
    </source>
</evidence>
<feature type="transmembrane region" description="Helical" evidence="7">
    <location>
        <begin position="472"/>
        <end position="492"/>
    </location>
</feature>
<dbReference type="GO" id="GO:0016887">
    <property type="term" value="F:ATP hydrolysis activity"/>
    <property type="evidence" value="ECO:0007669"/>
    <property type="project" value="InterPro"/>
</dbReference>
<dbReference type="InterPro" id="IPR011527">
    <property type="entry name" value="ABC1_TM_dom"/>
</dbReference>
<sequence>MKHARRRFGLLAGLIIAVALLGFPCTANTVAADPIANFPAEKIESFVKERMDAMKIPGMSLTIVNGDTTAYAYGFGYADVKNRVPVTSDTLFEIGSNTKGFTALAVLALRDEGKLSLDDPVQSYLPWFQTVYKGKEVKVTLRQLLHHTSGIELDWYLGEIPEQSTLEETVRIVSDKELKFEPGSVYRYCTLNYDILGLIIEKISGQSFDQYIEDEVLSPLTLTNTYIDRDKAMDTGQMAQGYKLMFKRNVLYDGPYHAGNKPSAYMMMNGNDAAKWLKMQLGALPVPESFARRMNETHAADRTVAPSYDLASYAMGWEVFQSGQGYIAGQGLNPAYSSYFALRPGEKWGVALMTNLGSEAVVPIGAGIMDILLDKSPVKSPEPYMYIDNVATLAAGISLPLSILSLVLIFIAVFDIFKRRRQRIAIGLKEGLGFVLSLLFFGLFALCISRINNVFYQGYTWNTLKIYGPGSLYPSAILVFSAGAVFLIYYWLTHLYPKNNDRPYFALLTLSCMSGFGNAMIIFMIMEALNRLNGNNYFFKNGNELVIFFVLGLILYAYGQKVIRSRLIVMTNRIIYERRMDTVQKVLNSPHFKRESIEDGKILASLNNDTETISRIANTLVTVLTGMVTVIACFLYLGFVNLPGLLLTFGVLAVAVGLYAWMSTVSSRLWEQARDIQNAFFQFVQDLMFGSKELYLNKRKARDFTQDMDETCRTYRDKRVDAEQKFANVFIIGELLFVFVMGAVTFVFPLLTSNDNYQNYSSFVFVFLYMTGPISIIVSSIPEVLQIRISWNRIRDLLAELTLLESQEKLREADLKPDQAFVLEIDGVTHTFRQSDHAFRLGPIDVAFRSGEITFITGGNGSGKSTLAKLMTGLYAAEEGTIRLNGEPQTYEELGQYFSVIFNDVHLFEKLYGIETNGKEDEIDAYLSLLQLKEKVRIENGRFSTLRLSTGQKKRLALLVSLMEDRPIMLFDEWAAEQDPEYRFYFYHQLLPELKRKGKCVIAITHDDAYFHLADHVIKMDWGKANVSFSLAVPAIS</sequence>
<dbReference type="SMART" id="SM00382">
    <property type="entry name" value="AAA"/>
    <property type="match status" value="1"/>
</dbReference>
<feature type="transmembrane region" description="Helical" evidence="7">
    <location>
        <begin position="434"/>
        <end position="452"/>
    </location>
</feature>
<feature type="transmembrane region" description="Helical" evidence="7">
    <location>
        <begin position="645"/>
        <end position="662"/>
    </location>
</feature>
<proteinExistence type="predicted"/>
<dbReference type="SUPFAM" id="SSF90123">
    <property type="entry name" value="ABC transporter transmembrane region"/>
    <property type="match status" value="1"/>
</dbReference>
<evidence type="ECO:0000259" key="9">
    <source>
        <dbReference type="PROSITE" id="PS50893"/>
    </source>
</evidence>
<keyword evidence="5 7" id="KW-1133">Transmembrane helix</keyword>
<dbReference type="PROSITE" id="PS50929">
    <property type="entry name" value="ABC_TM1F"/>
    <property type="match status" value="1"/>
</dbReference>
<keyword evidence="3" id="KW-0547">Nucleotide-binding</keyword>
<feature type="domain" description="ABC transporter" evidence="9">
    <location>
        <begin position="823"/>
        <end position="1036"/>
    </location>
</feature>
<dbReference type="InterPro" id="IPR050491">
    <property type="entry name" value="AmpC-like"/>
</dbReference>
<dbReference type="InterPro" id="IPR005898">
    <property type="entry name" value="Cyc_pep_transpt_SyrD/YojI"/>
</dbReference>
<dbReference type="Pfam" id="PF00005">
    <property type="entry name" value="ABC_tran"/>
    <property type="match status" value="1"/>
</dbReference>
<dbReference type="Gene3D" id="3.40.710.10">
    <property type="entry name" value="DD-peptidase/beta-lactamase superfamily"/>
    <property type="match status" value="1"/>
</dbReference>
<feature type="transmembrane region" description="Helical" evidence="7">
    <location>
        <begin position="763"/>
        <end position="785"/>
    </location>
</feature>
<evidence type="ECO:0000256" key="5">
    <source>
        <dbReference type="ARBA" id="ARBA00022989"/>
    </source>
</evidence>